<dbReference type="InterPro" id="IPR011010">
    <property type="entry name" value="DNA_brk_join_enz"/>
</dbReference>
<comment type="caution">
    <text evidence="3">The sequence shown here is derived from an EMBL/GenBank/DDBJ whole genome shotgun (WGS) entry which is preliminary data.</text>
</comment>
<gene>
    <name evidence="3" type="ORF">GU927_019480</name>
</gene>
<organism evidence="3 4">
    <name type="scientific">Paragemmobacter amnigenus</name>
    <dbReference type="NCBI Taxonomy" id="2852097"/>
    <lineage>
        <taxon>Bacteria</taxon>
        <taxon>Pseudomonadati</taxon>
        <taxon>Pseudomonadota</taxon>
        <taxon>Alphaproteobacteria</taxon>
        <taxon>Rhodobacterales</taxon>
        <taxon>Paracoccaceae</taxon>
        <taxon>Paragemmobacter</taxon>
    </lineage>
</organism>
<dbReference type="EMBL" id="JAAATX020000017">
    <property type="protein sequence ID" value="MBU9700029.1"/>
    <property type="molecule type" value="Genomic_DNA"/>
</dbReference>
<evidence type="ECO:0000259" key="2">
    <source>
        <dbReference type="PROSITE" id="PS51898"/>
    </source>
</evidence>
<dbReference type="CDD" id="cd00397">
    <property type="entry name" value="DNA_BRE_C"/>
    <property type="match status" value="1"/>
</dbReference>
<reference evidence="3 4" key="1">
    <citation type="submission" date="2021-06" db="EMBL/GenBank/DDBJ databases">
        <title>Rhodobacteraceae bacterium strain HSP-20.</title>
        <authorList>
            <person name="Chen W.-M."/>
        </authorList>
    </citation>
    <scope>NUCLEOTIDE SEQUENCE [LARGE SCALE GENOMIC DNA]</scope>
    <source>
        <strain evidence="3 4">HSP-20</strain>
    </source>
</reference>
<dbReference type="SUPFAM" id="SSF56349">
    <property type="entry name" value="DNA breaking-rejoining enzymes"/>
    <property type="match status" value="1"/>
</dbReference>
<dbReference type="Gene3D" id="1.10.443.10">
    <property type="entry name" value="Intergrase catalytic core"/>
    <property type="match status" value="1"/>
</dbReference>
<accession>A0ABS6J8G5</accession>
<dbReference type="InterPro" id="IPR002104">
    <property type="entry name" value="Integrase_catalytic"/>
</dbReference>
<dbReference type="Pfam" id="PF00589">
    <property type="entry name" value="Phage_integrase"/>
    <property type="match status" value="1"/>
</dbReference>
<feature type="domain" description="Tyr recombinase" evidence="2">
    <location>
        <begin position="113"/>
        <end position="312"/>
    </location>
</feature>
<evidence type="ECO:0000256" key="1">
    <source>
        <dbReference type="ARBA" id="ARBA00023172"/>
    </source>
</evidence>
<dbReference type="InterPro" id="IPR013762">
    <property type="entry name" value="Integrase-like_cat_sf"/>
</dbReference>
<evidence type="ECO:0000313" key="3">
    <source>
        <dbReference type="EMBL" id="MBU9700029.1"/>
    </source>
</evidence>
<name>A0ABS6J8G5_9RHOB</name>
<evidence type="ECO:0000313" key="4">
    <source>
        <dbReference type="Proteomes" id="UP000731907"/>
    </source>
</evidence>
<proteinExistence type="predicted"/>
<keyword evidence="1" id="KW-0233">DNA recombination</keyword>
<protein>
    <submittedName>
        <fullName evidence="3">Site-specific integrase</fullName>
    </submittedName>
</protein>
<dbReference type="RefSeq" id="WP_161764082.1">
    <property type="nucleotide sequence ID" value="NZ_JAAATX020000017.1"/>
</dbReference>
<keyword evidence="4" id="KW-1185">Reference proteome</keyword>
<dbReference type="Proteomes" id="UP000731907">
    <property type="component" value="Unassembled WGS sequence"/>
</dbReference>
<sequence length="327" mass="37318">MDGTVGPGFHWRDETRSKYRKGYGRWLTFLARSGRLRATVDDPTDRIDPDAIRPYIEELQSQEVGSWTLWGRLAELLAVAQAMAPGKDFKWLQRAVRYQERQVVDRRHKLSRLQPAHHLLDWALNRMRDIIENPPKRDAPGAYRDALMIGILACCPVRLSNLTMIQLDRHLVRQGTVYFLRFAAMEMKTGHPFSAPVSAGLTPYIEHYTSIVRSDLLVGRSSSRLWITRYGEPMNAKAMHLAITRTTERAFGRSINPHLFRDCAATFVALEDPEHIGIVSPLLGHVDPRTSESHYIQANQIVAGRRLRTSVAQARKILRHKTDGRPA</sequence>
<dbReference type="PROSITE" id="PS51898">
    <property type="entry name" value="TYR_RECOMBINASE"/>
    <property type="match status" value="1"/>
</dbReference>